<dbReference type="Pfam" id="PF12728">
    <property type="entry name" value="HTH_17"/>
    <property type="match status" value="1"/>
</dbReference>
<keyword evidence="3" id="KW-1185">Reference proteome</keyword>
<sequence length="91" mass="9791">MNPRPTATASAKPGEPAAADAALLYTPAQAARLLSVPESWLRKRAGQRLIPCTFLGKHLRFSRRDLTAIADAGARLPRPTTIGRRNRCAGT</sequence>
<name>A0ABU2JFU6_9ACTN</name>
<evidence type="ECO:0000313" key="3">
    <source>
        <dbReference type="Proteomes" id="UP001183176"/>
    </source>
</evidence>
<comment type="caution">
    <text evidence="2">The sequence shown here is derived from an EMBL/GenBank/DDBJ whole genome shotgun (WGS) entry which is preliminary data.</text>
</comment>
<accession>A0ABU2JFU6</accession>
<organism evidence="2 3">
    <name type="scientific">Jatrophihabitans lederbergiae</name>
    <dbReference type="NCBI Taxonomy" id="3075547"/>
    <lineage>
        <taxon>Bacteria</taxon>
        <taxon>Bacillati</taxon>
        <taxon>Actinomycetota</taxon>
        <taxon>Actinomycetes</taxon>
        <taxon>Jatrophihabitantales</taxon>
        <taxon>Jatrophihabitantaceae</taxon>
        <taxon>Jatrophihabitans</taxon>
    </lineage>
</organism>
<evidence type="ECO:0000313" key="2">
    <source>
        <dbReference type="EMBL" id="MDT0263108.1"/>
    </source>
</evidence>
<dbReference type="Proteomes" id="UP001183176">
    <property type="component" value="Unassembled WGS sequence"/>
</dbReference>
<evidence type="ECO:0000259" key="1">
    <source>
        <dbReference type="Pfam" id="PF12728"/>
    </source>
</evidence>
<dbReference type="RefSeq" id="WP_311424254.1">
    <property type="nucleotide sequence ID" value="NZ_JAVREH010000028.1"/>
</dbReference>
<feature type="domain" description="Helix-turn-helix" evidence="1">
    <location>
        <begin position="24"/>
        <end position="68"/>
    </location>
</feature>
<gene>
    <name evidence="2" type="ORF">RM423_17100</name>
</gene>
<dbReference type="InterPro" id="IPR041657">
    <property type="entry name" value="HTH_17"/>
</dbReference>
<reference evidence="3" key="1">
    <citation type="submission" date="2023-07" db="EMBL/GenBank/DDBJ databases">
        <title>30 novel species of actinomycetes from the DSMZ collection.</title>
        <authorList>
            <person name="Nouioui I."/>
        </authorList>
    </citation>
    <scope>NUCLEOTIDE SEQUENCE [LARGE SCALE GENOMIC DNA]</scope>
    <source>
        <strain evidence="3">DSM 44399</strain>
    </source>
</reference>
<proteinExistence type="predicted"/>
<protein>
    <submittedName>
        <fullName evidence="2">Helix-turn-helix domain-containing protein</fullName>
    </submittedName>
</protein>
<dbReference type="EMBL" id="JAVREH010000028">
    <property type="protein sequence ID" value="MDT0263108.1"/>
    <property type="molecule type" value="Genomic_DNA"/>
</dbReference>